<evidence type="ECO:0000259" key="2">
    <source>
        <dbReference type="Pfam" id="PF14232"/>
    </source>
</evidence>
<dbReference type="InterPro" id="IPR025951">
    <property type="entry name" value="GXWXG_dom"/>
</dbReference>
<organism evidence="3 4">
    <name type="scientific">Sinorhizobium numidicum</name>
    <dbReference type="NCBI Taxonomy" id="680248"/>
    <lineage>
        <taxon>Bacteria</taxon>
        <taxon>Pseudomonadati</taxon>
        <taxon>Pseudomonadota</taxon>
        <taxon>Alphaproteobacteria</taxon>
        <taxon>Hyphomicrobiales</taxon>
        <taxon>Rhizobiaceae</taxon>
        <taxon>Sinorhizobium/Ensifer group</taxon>
        <taxon>Sinorhizobium</taxon>
    </lineage>
</organism>
<evidence type="ECO:0000313" key="4">
    <source>
        <dbReference type="Proteomes" id="UP001235547"/>
    </source>
</evidence>
<dbReference type="InterPro" id="IPR025568">
    <property type="entry name" value="DUF4334"/>
</dbReference>
<dbReference type="Pfam" id="PF14231">
    <property type="entry name" value="GXWXG"/>
    <property type="match status" value="1"/>
</dbReference>
<gene>
    <name evidence="3" type="ORF">PYH38_001565</name>
</gene>
<sequence length="174" mass="19646">MPLPVAEMPGLWQGWSLRSGHPLDGVLENLGWYGKLFHSNGRVDPLLFRAGGQRLVAVDPARIPLKLALRFACFGRATFAHNVFSYMQQFLLARGPTAELKELSYNGVKSAAMTYDRQPIIDYFRRINHSTTIGLMEIRGYREPYFFALSRQMHPQDGGFVLVENGRAQSTGRT</sequence>
<dbReference type="Proteomes" id="UP001235547">
    <property type="component" value="Chromosome 2"/>
</dbReference>
<proteinExistence type="predicted"/>
<dbReference type="EMBL" id="CP120370">
    <property type="protein sequence ID" value="WEX80161.1"/>
    <property type="molecule type" value="Genomic_DNA"/>
</dbReference>
<evidence type="ECO:0000259" key="1">
    <source>
        <dbReference type="Pfam" id="PF14231"/>
    </source>
</evidence>
<dbReference type="Gene3D" id="2.40.128.580">
    <property type="entry name" value="GXWXG domain"/>
    <property type="match status" value="1"/>
</dbReference>
<name>A0ABY8CND0_9HYPH</name>
<reference evidence="3 4" key="1">
    <citation type="submission" date="2023-03" db="EMBL/GenBank/DDBJ databases">
        <authorList>
            <person name="Kaur S."/>
            <person name="Espinosa-Saiz D."/>
            <person name="Velazquez E."/>
            <person name="Menendez E."/>
            <person name="diCenzo G.C."/>
        </authorList>
    </citation>
    <scope>NUCLEOTIDE SEQUENCE [LARGE SCALE GENOMIC DNA]</scope>
    <source>
        <strain evidence="3 4">LMG 27395</strain>
    </source>
</reference>
<dbReference type="RefSeq" id="WP_280730862.1">
    <property type="nucleotide sequence ID" value="NZ_CP120370.1"/>
</dbReference>
<evidence type="ECO:0000313" key="3">
    <source>
        <dbReference type="EMBL" id="WEX80161.1"/>
    </source>
</evidence>
<feature type="domain" description="DUF4334" evidence="2">
    <location>
        <begin position="97"/>
        <end position="151"/>
    </location>
</feature>
<protein>
    <submittedName>
        <fullName evidence="3">DUF4334 domain-containing protein</fullName>
    </submittedName>
</protein>
<keyword evidence="4" id="KW-1185">Reference proteome</keyword>
<dbReference type="Pfam" id="PF14232">
    <property type="entry name" value="DUF4334"/>
    <property type="match status" value="1"/>
</dbReference>
<accession>A0ABY8CND0</accession>
<feature type="domain" description="GXWXG" evidence="1">
    <location>
        <begin position="2"/>
        <end position="50"/>
    </location>
</feature>